<dbReference type="EMBL" id="CP000909">
    <property type="protein sequence ID" value="ABY36127.1"/>
    <property type="molecule type" value="Genomic_DNA"/>
</dbReference>
<name>A9WFX3_CHLAA</name>
<dbReference type="AlphaFoldDB" id="A9WFX3"/>
<protein>
    <submittedName>
        <fullName evidence="2">Uncharacterized protein</fullName>
    </submittedName>
</protein>
<dbReference type="InParanoid" id="A9WFX3"/>
<sequence length="211" mass="23683">MVSYKVMTTTISQEARDAQEAVPHPHGHCSGGTRHDRPRFLVVSGGATWQQGKRRPRLGRRAPAFSLVNAVETDTDWVVPLSVGNILAWVWQRWDLEVAHRELNAGVGVGQNQGGNQRSAVVGGPWRGWVAAVLVLAGYRTWGWIRGPTRPERWWRGAQRWRFTTRWRSYRAALWGTAACRSRWTTSTDDWLNQAHPIIALSNSALGAARA</sequence>
<evidence type="ECO:0000313" key="3">
    <source>
        <dbReference type="Proteomes" id="UP000002008"/>
    </source>
</evidence>
<dbReference type="Proteomes" id="UP000002008">
    <property type="component" value="Chromosome"/>
</dbReference>
<evidence type="ECO:0000256" key="1">
    <source>
        <dbReference type="SAM" id="MobiDB-lite"/>
    </source>
</evidence>
<dbReference type="KEGG" id="cau:Caur_2928"/>
<dbReference type="EnsemblBacteria" id="ABY36127">
    <property type="protein sequence ID" value="ABY36127"/>
    <property type="gene ID" value="Caur_2928"/>
</dbReference>
<gene>
    <name evidence="2" type="ordered locus">Caur_2928</name>
</gene>
<dbReference type="HOGENOM" id="CLU_1265075_0_0_0"/>
<reference evidence="3" key="1">
    <citation type="journal article" date="2011" name="BMC Genomics">
        <title>Complete genome sequence of the filamentous anoxygenic phototrophic bacterium Chloroflexus aurantiacus.</title>
        <authorList>
            <person name="Tang K.H."/>
            <person name="Barry K."/>
            <person name="Chertkov O."/>
            <person name="Dalin E."/>
            <person name="Han C.S."/>
            <person name="Hauser L.J."/>
            <person name="Honchak B.M."/>
            <person name="Karbach L.E."/>
            <person name="Land M.L."/>
            <person name="Lapidus A."/>
            <person name="Larimer F.W."/>
            <person name="Mikhailova N."/>
            <person name="Pitluck S."/>
            <person name="Pierson B.K."/>
            <person name="Blankenship R.E."/>
        </authorList>
    </citation>
    <scope>NUCLEOTIDE SEQUENCE [LARGE SCALE GENOMIC DNA]</scope>
    <source>
        <strain evidence="3">ATCC 29366 / DSM 635 / J-10-fl</strain>
    </source>
</reference>
<organism evidence="2 3">
    <name type="scientific">Chloroflexus aurantiacus (strain ATCC 29366 / DSM 635 / J-10-fl)</name>
    <dbReference type="NCBI Taxonomy" id="324602"/>
    <lineage>
        <taxon>Bacteria</taxon>
        <taxon>Bacillati</taxon>
        <taxon>Chloroflexota</taxon>
        <taxon>Chloroflexia</taxon>
        <taxon>Chloroflexales</taxon>
        <taxon>Chloroflexineae</taxon>
        <taxon>Chloroflexaceae</taxon>
        <taxon>Chloroflexus</taxon>
    </lineage>
</organism>
<keyword evidence="3" id="KW-1185">Reference proteome</keyword>
<evidence type="ECO:0000313" key="2">
    <source>
        <dbReference type="EMBL" id="ABY36127.1"/>
    </source>
</evidence>
<feature type="region of interest" description="Disordered" evidence="1">
    <location>
        <begin position="16"/>
        <end position="36"/>
    </location>
</feature>
<accession>A9WFX3</accession>
<proteinExistence type="predicted"/>